<evidence type="ECO:0000313" key="2">
    <source>
        <dbReference type="EMBL" id="SVD07633.1"/>
    </source>
</evidence>
<dbReference type="AlphaFoldDB" id="A0A382SCP1"/>
<gene>
    <name evidence="2" type="ORF">METZ01_LOCUS360487</name>
</gene>
<dbReference type="Pfam" id="PF13385">
    <property type="entry name" value="Laminin_G_3"/>
    <property type="match status" value="1"/>
</dbReference>
<accession>A0A382SCP1</accession>
<feature type="non-terminal residue" evidence="2">
    <location>
        <position position="1"/>
    </location>
</feature>
<proteinExistence type="predicted"/>
<evidence type="ECO:0000259" key="1">
    <source>
        <dbReference type="Pfam" id="PF17892"/>
    </source>
</evidence>
<sequence length="312" mass="33008">IEAWINPTIASQNGRIVARGNTGTPGSYQLNINTNGRLRISFYENELNSSNNVINANTWQHLVLTRTATTVKGYVNAEEVISFSNSSDLTSSQSLVLGYEPTSSSYYSGLIDEVAIWNDALTAAEITTLYNSGSGLSASSNSGDYTSSGNLQGYWNFNEGSGTTLTDLSGNGNNGTINGATWSTSTAATAGSYTYSPTADYNGSDSFVFSASDGALSDTATVSITVTTIDDLPVVANPLSDITVNEDAQDTVVADLDVVFMDVDEELEYSHVVEDTALVFASVTNDTVTLQFLPDANGSTNIIFTATNPTIR</sequence>
<dbReference type="InterPro" id="IPR013320">
    <property type="entry name" value="ConA-like_dom_sf"/>
</dbReference>
<dbReference type="SUPFAM" id="SSF49899">
    <property type="entry name" value="Concanavalin A-like lectins/glucanases"/>
    <property type="match status" value="1"/>
</dbReference>
<reference evidence="2" key="1">
    <citation type="submission" date="2018-05" db="EMBL/GenBank/DDBJ databases">
        <authorList>
            <person name="Lanie J.A."/>
            <person name="Ng W.-L."/>
            <person name="Kazmierczak K.M."/>
            <person name="Andrzejewski T.M."/>
            <person name="Davidsen T.M."/>
            <person name="Wayne K.J."/>
            <person name="Tettelin H."/>
            <person name="Glass J.I."/>
            <person name="Rusch D."/>
            <person name="Podicherti R."/>
            <person name="Tsui H.-C.T."/>
            <person name="Winkler M.E."/>
        </authorList>
    </citation>
    <scope>NUCLEOTIDE SEQUENCE</scope>
</reference>
<dbReference type="InterPro" id="IPR041690">
    <property type="entry name" value="Cadherin_5"/>
</dbReference>
<protein>
    <recommendedName>
        <fullName evidence="1">Cadherin-like domain-containing protein</fullName>
    </recommendedName>
</protein>
<feature type="non-terminal residue" evidence="2">
    <location>
        <position position="312"/>
    </location>
</feature>
<dbReference type="EMBL" id="UINC01128095">
    <property type="protein sequence ID" value="SVD07633.1"/>
    <property type="molecule type" value="Genomic_DNA"/>
</dbReference>
<feature type="domain" description="Cadherin-like" evidence="1">
    <location>
        <begin position="183"/>
        <end position="227"/>
    </location>
</feature>
<dbReference type="Gene3D" id="2.60.120.200">
    <property type="match status" value="2"/>
</dbReference>
<name>A0A382SCP1_9ZZZZ</name>
<organism evidence="2">
    <name type="scientific">marine metagenome</name>
    <dbReference type="NCBI Taxonomy" id="408172"/>
    <lineage>
        <taxon>unclassified sequences</taxon>
        <taxon>metagenomes</taxon>
        <taxon>ecological metagenomes</taxon>
    </lineage>
</organism>
<dbReference type="Pfam" id="PF17892">
    <property type="entry name" value="Cadherin_5"/>
    <property type="match status" value="1"/>
</dbReference>